<dbReference type="HOGENOM" id="CLU_1704032_0_0_1"/>
<proteinExistence type="predicted"/>
<evidence type="ECO:0000313" key="3">
    <source>
        <dbReference type="Proteomes" id="UP000054466"/>
    </source>
</evidence>
<dbReference type="AlphaFoldDB" id="A0A0D2BVC5"/>
<evidence type="ECO:0000256" key="1">
    <source>
        <dbReference type="SAM" id="MobiDB-lite"/>
    </source>
</evidence>
<dbReference type="GeneID" id="27351459"/>
<feature type="region of interest" description="Disordered" evidence="1">
    <location>
        <begin position="54"/>
        <end position="79"/>
    </location>
</feature>
<dbReference type="Proteomes" id="UP000054466">
    <property type="component" value="Unassembled WGS sequence"/>
</dbReference>
<organism evidence="2 3">
    <name type="scientific">Cladophialophora immunda</name>
    <dbReference type="NCBI Taxonomy" id="569365"/>
    <lineage>
        <taxon>Eukaryota</taxon>
        <taxon>Fungi</taxon>
        <taxon>Dikarya</taxon>
        <taxon>Ascomycota</taxon>
        <taxon>Pezizomycotina</taxon>
        <taxon>Eurotiomycetes</taxon>
        <taxon>Chaetothyriomycetidae</taxon>
        <taxon>Chaetothyriales</taxon>
        <taxon>Herpotrichiellaceae</taxon>
        <taxon>Cladophialophora</taxon>
    </lineage>
</organism>
<reference evidence="2 3" key="1">
    <citation type="submission" date="2015-01" db="EMBL/GenBank/DDBJ databases">
        <title>The Genome Sequence of Cladophialophora immunda CBS83496.</title>
        <authorList>
            <consortium name="The Broad Institute Genomics Platform"/>
            <person name="Cuomo C."/>
            <person name="de Hoog S."/>
            <person name="Gorbushina A."/>
            <person name="Stielow B."/>
            <person name="Teixiera M."/>
            <person name="Abouelleil A."/>
            <person name="Chapman S.B."/>
            <person name="Priest M."/>
            <person name="Young S.K."/>
            <person name="Wortman J."/>
            <person name="Nusbaum C."/>
            <person name="Birren B."/>
        </authorList>
    </citation>
    <scope>NUCLEOTIDE SEQUENCE [LARGE SCALE GENOMIC DNA]</scope>
    <source>
        <strain evidence="2 3">CBS 83496</strain>
    </source>
</reference>
<keyword evidence="3" id="KW-1185">Reference proteome</keyword>
<protein>
    <submittedName>
        <fullName evidence="2">Uncharacterized protein</fullName>
    </submittedName>
</protein>
<dbReference type="RefSeq" id="XP_016242591.1">
    <property type="nucleotide sequence ID" value="XM_016399779.1"/>
</dbReference>
<name>A0A0D2BVC5_9EURO</name>
<gene>
    <name evidence="2" type="ORF">PV07_12265</name>
</gene>
<dbReference type="VEuPathDB" id="FungiDB:PV07_12265"/>
<evidence type="ECO:0000313" key="2">
    <source>
        <dbReference type="EMBL" id="KIW22375.1"/>
    </source>
</evidence>
<accession>A0A0D2BVC5</accession>
<dbReference type="EMBL" id="KN847047">
    <property type="protein sequence ID" value="KIW22375.1"/>
    <property type="molecule type" value="Genomic_DNA"/>
</dbReference>
<sequence length="154" mass="16378">MRPLTLDSELVPGEPAKLSLGADSLLLLSTLRRSLVAYWPTGLLITPPGRLSAGPSAKHINAPHDPPESPVGHRKLPHPSLTRTVSGLDEAVKSLGRLHKSWDDVAISSSPIMHERGPPLADGDCTSQFCLVAALAQRHRDVDVAVADLIGLRG</sequence>